<evidence type="ECO:0000313" key="1">
    <source>
        <dbReference type="EMBL" id="MQW39081.1"/>
    </source>
</evidence>
<name>A0A7X2D070_9LACT</name>
<dbReference type="GO" id="GO:0015031">
    <property type="term" value="P:protein transport"/>
    <property type="evidence" value="ECO:0007669"/>
    <property type="project" value="InterPro"/>
</dbReference>
<dbReference type="SUPFAM" id="SSF53474">
    <property type="entry name" value="alpha/beta-Hydrolases"/>
    <property type="match status" value="1"/>
</dbReference>
<protein>
    <submittedName>
        <fullName evidence="1">Accessory Sec system protein Asp2</fullName>
    </submittedName>
</protein>
<dbReference type="OrthoDB" id="9768578at2"/>
<reference evidence="1 2" key="1">
    <citation type="submission" date="2019-10" db="EMBL/GenBank/DDBJ databases">
        <authorList>
            <person name="Dong K."/>
        </authorList>
    </citation>
    <scope>NUCLEOTIDE SEQUENCE [LARGE SCALE GENOMIC DNA]</scope>
    <source>
        <strain evidence="1 2">DSM 28960</strain>
    </source>
</reference>
<dbReference type="EMBL" id="WITJ01000004">
    <property type="protein sequence ID" value="MQW39081.1"/>
    <property type="molecule type" value="Genomic_DNA"/>
</dbReference>
<organism evidence="1 2">
    <name type="scientific">Lactococcus hircilactis</name>
    <dbReference type="NCBI Taxonomy" id="1494462"/>
    <lineage>
        <taxon>Bacteria</taxon>
        <taxon>Bacillati</taxon>
        <taxon>Bacillota</taxon>
        <taxon>Bacilli</taxon>
        <taxon>Lactobacillales</taxon>
        <taxon>Streptococcaceae</taxon>
        <taxon>Lactococcus</taxon>
    </lineage>
</organism>
<gene>
    <name evidence="1" type="primary">asp2</name>
    <name evidence="1" type="ORF">GHI93_03825</name>
</gene>
<dbReference type="AlphaFoldDB" id="A0A7X2D070"/>
<dbReference type="Pfam" id="PF16929">
    <property type="entry name" value="Asp2"/>
    <property type="match status" value="1"/>
</dbReference>
<sequence length="537" mass="61766">MEGSDELSEDLRFLFHIGGTELEGIEELDEKFEYRHLKVTDHLNQELMEIQPLAIDQINNSNSIYLLSDEVMSQLNKIDLSKLPSHQLFCESLNKASEEELRILKLKGTQIIDLSDHGITLIQYINKNYTKPWGTSLDNSMVEISPYFEGTVTKKGVAMYVLDGDFGADFKQVMLWKNKWGAAGHVNFYPEMNASDQISYFWRAYFKNGKEGENLDYMDFFPEQFRDKQVSFDLGHSEFPVNFGLFVRGYGQVEIGDLHIRYGLDKNNFLAMGGRRLTQTDHMKEEIGYYFNAGDLKPPLNVYFSGFRPSEGFEGRWMMGSLGAPFLLIYDPRLVGGAFYRGEGLEEQIVSVIKQKLQLLNFSKHELVLSGLSMGTYASFYYGARLEPHAIIVGKPLANIGGLAVNSRIFSPYDWDLAMDTIIHLTGELTHDSAKTLDDDFWRNFEAADFSDTTFIIAHMLHDTDRPFKRIFNYLKKTYPTAKILHKGLEGRHNDNTPGVTSWFYNQYQQFLISDYNRKLKVDEEIEEVDLRGENDD</sequence>
<comment type="caution">
    <text evidence="1">The sequence shown here is derived from an EMBL/GenBank/DDBJ whole genome shotgun (WGS) entry which is preliminary data.</text>
</comment>
<dbReference type="NCBIfam" id="TIGR03712">
    <property type="entry name" value="acc_sec_asp2"/>
    <property type="match status" value="1"/>
</dbReference>
<dbReference type="InterPro" id="IPR022267">
    <property type="entry name" value="Asp2"/>
</dbReference>
<proteinExistence type="predicted"/>
<accession>A0A7X2D070</accession>
<dbReference type="InterPro" id="IPR029058">
    <property type="entry name" value="AB_hydrolase_fold"/>
</dbReference>
<evidence type="ECO:0000313" key="2">
    <source>
        <dbReference type="Proteomes" id="UP000439550"/>
    </source>
</evidence>
<keyword evidence="2" id="KW-1185">Reference proteome</keyword>
<dbReference type="Proteomes" id="UP000439550">
    <property type="component" value="Unassembled WGS sequence"/>
</dbReference>